<reference evidence="1 2" key="1">
    <citation type="submission" date="2023-11" db="EMBL/GenBank/DDBJ databases">
        <title>Peredibacter starrii A3.12.</title>
        <authorList>
            <person name="Mitchell R.J."/>
        </authorList>
    </citation>
    <scope>NUCLEOTIDE SEQUENCE [LARGE SCALE GENOMIC DNA]</scope>
    <source>
        <strain evidence="1 2">A3.12</strain>
    </source>
</reference>
<organism evidence="1 2">
    <name type="scientific">Peredibacter starrii</name>
    <dbReference type="NCBI Taxonomy" id="28202"/>
    <lineage>
        <taxon>Bacteria</taxon>
        <taxon>Pseudomonadati</taxon>
        <taxon>Bdellovibrionota</taxon>
        <taxon>Bacteriovoracia</taxon>
        <taxon>Bacteriovoracales</taxon>
        <taxon>Bacteriovoracaceae</taxon>
        <taxon>Peredibacter</taxon>
    </lineage>
</organism>
<sequence>MSQLTEILMEGSYLYYQNGTNYSQENFKLLFYPEQQNYQISAEVLSRIETGEFLKILVRYEMNQHYVPYFVRIEKSIGNKYAQEVYKVDLSNLELSYTFQNSQMTQEFGRTIGAKHYLTAPAVSTSGLFTLSKKFDVTGRTPITLISSDNDWTYKAPPVEKVIFAEFKTREMQDYKLNNNSLSASHLCLYEFDTSNAGAEQPVNIYLSKHYAIPYELTHGDQRIVIKHLKKNI</sequence>
<dbReference type="RefSeq" id="WP_321398058.1">
    <property type="nucleotide sequence ID" value="NZ_CP139487.1"/>
</dbReference>
<name>A0AAX4HSC1_9BACT</name>
<gene>
    <name evidence="1" type="ORF">SOO65_05275</name>
</gene>
<evidence type="ECO:0000313" key="1">
    <source>
        <dbReference type="EMBL" id="WPU66152.1"/>
    </source>
</evidence>
<dbReference type="KEGG" id="psti:SOO65_05275"/>
<accession>A0AAX4HSC1</accession>
<keyword evidence="2" id="KW-1185">Reference proteome</keyword>
<evidence type="ECO:0000313" key="2">
    <source>
        <dbReference type="Proteomes" id="UP001324634"/>
    </source>
</evidence>
<proteinExistence type="predicted"/>
<protein>
    <recommendedName>
        <fullName evidence="3">DUF3108 domain-containing protein</fullName>
    </recommendedName>
</protein>
<dbReference type="AlphaFoldDB" id="A0AAX4HSC1"/>
<evidence type="ECO:0008006" key="3">
    <source>
        <dbReference type="Google" id="ProtNLM"/>
    </source>
</evidence>
<dbReference type="Proteomes" id="UP001324634">
    <property type="component" value="Chromosome"/>
</dbReference>
<dbReference type="EMBL" id="CP139487">
    <property type="protein sequence ID" value="WPU66152.1"/>
    <property type="molecule type" value="Genomic_DNA"/>
</dbReference>